<evidence type="ECO:0000313" key="10">
    <source>
        <dbReference type="Proteomes" id="UP001372834"/>
    </source>
</evidence>
<feature type="transmembrane region" description="Helical" evidence="8">
    <location>
        <begin position="205"/>
        <end position="227"/>
    </location>
</feature>
<dbReference type="InterPro" id="IPR013657">
    <property type="entry name" value="SCL35B1-4/HUT1"/>
</dbReference>
<dbReference type="AlphaFoldDB" id="A0AAN8S6Q9"/>
<feature type="transmembrane region" description="Helical" evidence="8">
    <location>
        <begin position="7"/>
        <end position="24"/>
    </location>
</feature>
<reference evidence="9 10" key="1">
    <citation type="submission" date="2023-10" db="EMBL/GenBank/DDBJ databases">
        <title>Genomes of two closely related lineages of the louse Polyplax serrata with different host specificities.</title>
        <authorList>
            <person name="Martinu J."/>
            <person name="Tarabai H."/>
            <person name="Stefka J."/>
            <person name="Hypsa V."/>
        </authorList>
    </citation>
    <scope>NUCLEOTIDE SEQUENCE [LARGE SCALE GENOMIC DNA]</scope>
    <source>
        <strain evidence="9">HR10_N</strain>
    </source>
</reference>
<comment type="subcellular location">
    <subcellularLocation>
        <location evidence="1">Endoplasmic reticulum membrane</location>
        <topology evidence="1">Multi-pass membrane protein</topology>
    </subcellularLocation>
</comment>
<dbReference type="GO" id="GO:0005460">
    <property type="term" value="F:UDP-glucose transmembrane transporter activity"/>
    <property type="evidence" value="ECO:0007669"/>
    <property type="project" value="TreeGrafter"/>
</dbReference>
<feature type="transmembrane region" description="Helical" evidence="8">
    <location>
        <begin position="233"/>
        <end position="254"/>
    </location>
</feature>
<keyword evidence="3" id="KW-0813">Transport</keyword>
<comment type="caution">
    <text evidence="9">The sequence shown here is derived from an EMBL/GenBank/DDBJ whole genome shotgun (WGS) entry which is preliminary data.</text>
</comment>
<dbReference type="InterPro" id="IPR037185">
    <property type="entry name" value="EmrE-like"/>
</dbReference>
<feature type="transmembrane region" description="Helical" evidence="8">
    <location>
        <begin position="44"/>
        <end position="65"/>
    </location>
</feature>
<evidence type="ECO:0000256" key="4">
    <source>
        <dbReference type="ARBA" id="ARBA00022692"/>
    </source>
</evidence>
<proteinExistence type="inferred from homology"/>
<evidence type="ECO:0000256" key="7">
    <source>
        <dbReference type="ARBA" id="ARBA00023136"/>
    </source>
</evidence>
<dbReference type="Pfam" id="PF08449">
    <property type="entry name" value="UAA"/>
    <property type="match status" value="1"/>
</dbReference>
<evidence type="ECO:0000256" key="2">
    <source>
        <dbReference type="ARBA" id="ARBA00010694"/>
    </source>
</evidence>
<feature type="transmembrane region" description="Helical" evidence="8">
    <location>
        <begin position="261"/>
        <end position="282"/>
    </location>
</feature>
<sequence length="315" mass="35682">MEKNRKFLASAAGIFVSFFLFSIAQEKITKTQYINSDGTRENFIYSMSLVFVYCCMNYLFSLIITRFIKQEDNTPQVYYAMSGLVYSLAMICSNLALQFVSYPTQVIAKSCKPIPVMIFGVLLGKKSYSLRKYIFVGMVVFGVILFLYKDKKDKKEQNEFEGMGLGELLVLSSLFMDGVYSALQERMKADYQTKSLCMMTSLNKWATICLGILWVLTKEVFTFFAFLQRQPSVIWKLGALSICGFCGQFSMISMVTEFGTLPAAIVATIRKFFTVLVSVLLLGNTLLGRQWVATMIIFTGLFLDILYGKTVVKSK</sequence>
<dbReference type="Gene3D" id="1.10.3730.20">
    <property type="match status" value="1"/>
</dbReference>
<comment type="similarity">
    <text evidence="2">Belongs to the nucleotide-sugar transporter family. SLC35B subfamily.</text>
</comment>
<evidence type="ECO:0000256" key="6">
    <source>
        <dbReference type="ARBA" id="ARBA00022989"/>
    </source>
</evidence>
<feature type="transmembrane region" description="Helical" evidence="8">
    <location>
        <begin position="77"/>
        <end position="100"/>
    </location>
</feature>
<keyword evidence="7 8" id="KW-0472">Membrane</keyword>
<feature type="transmembrane region" description="Helical" evidence="8">
    <location>
        <begin position="130"/>
        <end position="148"/>
    </location>
</feature>
<feature type="transmembrane region" description="Helical" evidence="8">
    <location>
        <begin position="288"/>
        <end position="307"/>
    </location>
</feature>
<evidence type="ECO:0000256" key="5">
    <source>
        <dbReference type="ARBA" id="ARBA00022824"/>
    </source>
</evidence>
<evidence type="ECO:0000256" key="1">
    <source>
        <dbReference type="ARBA" id="ARBA00004477"/>
    </source>
</evidence>
<keyword evidence="6 8" id="KW-1133">Transmembrane helix</keyword>
<protein>
    <submittedName>
        <fullName evidence="9">Uncharacterized protein</fullName>
    </submittedName>
</protein>
<dbReference type="PANTHER" id="PTHR10778">
    <property type="entry name" value="SOLUTE CARRIER FAMILY 35 MEMBER B"/>
    <property type="match status" value="1"/>
</dbReference>
<feature type="transmembrane region" description="Helical" evidence="8">
    <location>
        <begin position="168"/>
        <end position="184"/>
    </location>
</feature>
<keyword evidence="4 8" id="KW-0812">Transmembrane</keyword>
<evidence type="ECO:0000256" key="3">
    <source>
        <dbReference type="ARBA" id="ARBA00022448"/>
    </source>
</evidence>
<dbReference type="SUPFAM" id="SSF103481">
    <property type="entry name" value="Multidrug resistance efflux transporter EmrE"/>
    <property type="match status" value="2"/>
</dbReference>
<gene>
    <name evidence="9" type="ORF">RUM43_014378</name>
</gene>
<accession>A0AAN8S6Q9</accession>
<dbReference type="GO" id="GO:0000139">
    <property type="term" value="C:Golgi membrane"/>
    <property type="evidence" value="ECO:0007669"/>
    <property type="project" value="TreeGrafter"/>
</dbReference>
<dbReference type="PANTHER" id="PTHR10778:SF10">
    <property type="entry name" value="SOLUTE CARRIER FAMILY 35 MEMBER B1"/>
    <property type="match status" value="1"/>
</dbReference>
<dbReference type="EMBL" id="JAWJWE010000044">
    <property type="protein sequence ID" value="KAK6617369.1"/>
    <property type="molecule type" value="Genomic_DNA"/>
</dbReference>
<organism evidence="9 10">
    <name type="scientific">Polyplax serrata</name>
    <name type="common">Common mouse louse</name>
    <dbReference type="NCBI Taxonomy" id="468196"/>
    <lineage>
        <taxon>Eukaryota</taxon>
        <taxon>Metazoa</taxon>
        <taxon>Ecdysozoa</taxon>
        <taxon>Arthropoda</taxon>
        <taxon>Hexapoda</taxon>
        <taxon>Insecta</taxon>
        <taxon>Pterygota</taxon>
        <taxon>Neoptera</taxon>
        <taxon>Paraneoptera</taxon>
        <taxon>Psocodea</taxon>
        <taxon>Troctomorpha</taxon>
        <taxon>Phthiraptera</taxon>
        <taxon>Anoplura</taxon>
        <taxon>Polyplacidae</taxon>
        <taxon>Polyplax</taxon>
    </lineage>
</organism>
<name>A0AAN8S6Q9_POLSC</name>
<dbReference type="Proteomes" id="UP001372834">
    <property type="component" value="Unassembled WGS sequence"/>
</dbReference>
<keyword evidence="5" id="KW-0256">Endoplasmic reticulum</keyword>
<evidence type="ECO:0000256" key="8">
    <source>
        <dbReference type="SAM" id="Phobius"/>
    </source>
</evidence>
<dbReference type="GO" id="GO:0005459">
    <property type="term" value="F:UDP-galactose transmembrane transporter activity"/>
    <property type="evidence" value="ECO:0007669"/>
    <property type="project" value="TreeGrafter"/>
</dbReference>
<evidence type="ECO:0000313" key="9">
    <source>
        <dbReference type="EMBL" id="KAK6617369.1"/>
    </source>
</evidence>
<dbReference type="GO" id="GO:0005789">
    <property type="term" value="C:endoplasmic reticulum membrane"/>
    <property type="evidence" value="ECO:0007669"/>
    <property type="project" value="UniProtKB-SubCell"/>
</dbReference>